<name>A0A7T4A0Y1_9MICO</name>
<evidence type="ECO:0000313" key="7">
    <source>
        <dbReference type="Proteomes" id="UP000595374"/>
    </source>
</evidence>
<evidence type="ECO:0000256" key="5">
    <source>
        <dbReference type="ARBA" id="ARBA00022801"/>
    </source>
</evidence>
<keyword evidence="5" id="KW-0378">Hydrolase</keyword>
<dbReference type="InterPro" id="IPR051813">
    <property type="entry name" value="HepT_RNase_toxin"/>
</dbReference>
<gene>
    <name evidence="6" type="ORF">I6H47_04945</name>
</gene>
<protein>
    <submittedName>
        <fullName evidence="6">DUF86 domain-containing protein</fullName>
    </submittedName>
</protein>
<dbReference type="Pfam" id="PF01934">
    <property type="entry name" value="HepT-like"/>
    <property type="match status" value="1"/>
</dbReference>
<accession>A0A7T4A0Y1</accession>
<evidence type="ECO:0000313" key="6">
    <source>
        <dbReference type="EMBL" id="QQB15303.1"/>
    </source>
</evidence>
<dbReference type="RefSeq" id="WP_198500323.1">
    <property type="nucleotide sequence ID" value="NZ_CP065989.1"/>
</dbReference>
<dbReference type="EMBL" id="CP065989">
    <property type="protein sequence ID" value="QQB15303.1"/>
    <property type="molecule type" value="Genomic_DNA"/>
</dbReference>
<keyword evidence="4" id="KW-0547">Nucleotide-binding</keyword>
<proteinExistence type="predicted"/>
<evidence type="ECO:0000256" key="3">
    <source>
        <dbReference type="ARBA" id="ARBA00022722"/>
    </source>
</evidence>
<dbReference type="GO" id="GO:0016787">
    <property type="term" value="F:hydrolase activity"/>
    <property type="evidence" value="ECO:0007669"/>
    <property type="project" value="UniProtKB-KW"/>
</dbReference>
<evidence type="ECO:0000256" key="1">
    <source>
        <dbReference type="ARBA" id="ARBA00022553"/>
    </source>
</evidence>
<dbReference type="GO" id="GO:0004540">
    <property type="term" value="F:RNA nuclease activity"/>
    <property type="evidence" value="ECO:0007669"/>
    <property type="project" value="InterPro"/>
</dbReference>
<dbReference type="GO" id="GO:0000166">
    <property type="term" value="F:nucleotide binding"/>
    <property type="evidence" value="ECO:0007669"/>
    <property type="project" value="UniProtKB-KW"/>
</dbReference>
<keyword evidence="3" id="KW-0540">Nuclease</keyword>
<reference evidence="6 7" key="1">
    <citation type="submission" date="2020-12" db="EMBL/GenBank/DDBJ databases">
        <title>FDA dAtabase for Regulatory Grade micrObial Sequences (FDA-ARGOS): Supporting development and validation of Infectious Disease Dx tests.</title>
        <authorList>
            <person name="Sproer C."/>
            <person name="Gronow S."/>
            <person name="Severitt S."/>
            <person name="Schroder I."/>
            <person name="Tallon L."/>
            <person name="Sadzewicz L."/>
            <person name="Zhao X."/>
            <person name="Boylan J."/>
            <person name="Ott S."/>
            <person name="Bowen H."/>
            <person name="Vavikolanu K."/>
            <person name="Mehta A."/>
            <person name="Aluvathingal J."/>
            <person name="Nadendla S."/>
            <person name="Lowell S."/>
            <person name="Myers T."/>
            <person name="Yan Y."/>
            <person name="Sichtig H."/>
        </authorList>
    </citation>
    <scope>NUCLEOTIDE SEQUENCE [LARGE SCALE GENOMIC DNA]</scope>
    <source>
        <strain evidence="6 7">FDAARGOS_990</strain>
    </source>
</reference>
<dbReference type="PANTHER" id="PTHR34139:SF1">
    <property type="entry name" value="RNASE MJ1380-RELATED"/>
    <property type="match status" value="1"/>
</dbReference>
<keyword evidence="1" id="KW-0597">Phosphoprotein</keyword>
<evidence type="ECO:0000256" key="4">
    <source>
        <dbReference type="ARBA" id="ARBA00022741"/>
    </source>
</evidence>
<dbReference type="Proteomes" id="UP000595374">
    <property type="component" value="Chromosome"/>
</dbReference>
<keyword evidence="2" id="KW-1277">Toxin-antitoxin system</keyword>
<dbReference type="InterPro" id="IPR008201">
    <property type="entry name" value="HepT-like"/>
</dbReference>
<evidence type="ECO:0000256" key="2">
    <source>
        <dbReference type="ARBA" id="ARBA00022649"/>
    </source>
</evidence>
<dbReference type="AlphaFoldDB" id="A0A7T4A0Y1"/>
<organism evidence="6 7">
    <name type="scientific">Brevibacterium casei</name>
    <dbReference type="NCBI Taxonomy" id="33889"/>
    <lineage>
        <taxon>Bacteria</taxon>
        <taxon>Bacillati</taxon>
        <taxon>Actinomycetota</taxon>
        <taxon>Actinomycetes</taxon>
        <taxon>Micrococcales</taxon>
        <taxon>Brevibacteriaceae</taxon>
        <taxon>Brevibacterium</taxon>
    </lineage>
</organism>
<dbReference type="GO" id="GO:0110001">
    <property type="term" value="C:toxin-antitoxin complex"/>
    <property type="evidence" value="ECO:0007669"/>
    <property type="project" value="InterPro"/>
</dbReference>
<dbReference type="PANTHER" id="PTHR34139">
    <property type="entry name" value="UPF0331 PROTEIN MJ0127"/>
    <property type="match status" value="1"/>
</dbReference>
<sequence>MPPETGAYLWDALEAAEFAQSIAEKSSRREFSDDWILQAAAERKLEILGEALNRIRQTDLPTALRIPSVNEIIATRHVIAHGYATVDSERVWRMIRDDLPQLIVSLRNLLEEFGPPPR</sequence>